<accession>A0ABD1X0U6</accession>
<sequence>MKIPSAQKITCILLMNHRPFWFLILPVTSSNRALTTIFCQLSVAKVVDSGLTLGSARNRTCPLDVIQEKMELNKGLPVKFLPCTILKASLVYRLISILSSLV</sequence>
<organism evidence="2 3">
    <name type="scientific">Forsythia ovata</name>
    <dbReference type="NCBI Taxonomy" id="205694"/>
    <lineage>
        <taxon>Eukaryota</taxon>
        <taxon>Viridiplantae</taxon>
        <taxon>Streptophyta</taxon>
        <taxon>Embryophyta</taxon>
        <taxon>Tracheophyta</taxon>
        <taxon>Spermatophyta</taxon>
        <taxon>Magnoliopsida</taxon>
        <taxon>eudicotyledons</taxon>
        <taxon>Gunneridae</taxon>
        <taxon>Pentapetalae</taxon>
        <taxon>asterids</taxon>
        <taxon>lamiids</taxon>
        <taxon>Lamiales</taxon>
        <taxon>Oleaceae</taxon>
        <taxon>Forsythieae</taxon>
        <taxon>Forsythia</taxon>
    </lineage>
</organism>
<evidence type="ECO:0000313" key="3">
    <source>
        <dbReference type="Proteomes" id="UP001604277"/>
    </source>
</evidence>
<dbReference type="InterPro" id="IPR011065">
    <property type="entry name" value="Kunitz_inhibitor_STI-like_sf"/>
</dbReference>
<dbReference type="Proteomes" id="UP001604277">
    <property type="component" value="Unassembled WGS sequence"/>
</dbReference>
<dbReference type="InterPro" id="IPR002160">
    <property type="entry name" value="Prot_inh_Kunz-lg"/>
</dbReference>
<dbReference type="Pfam" id="PF00197">
    <property type="entry name" value="Kunitz_legume"/>
    <property type="match status" value="1"/>
</dbReference>
<comment type="caution">
    <text evidence="2">The sequence shown here is derived from an EMBL/GenBank/DDBJ whole genome shotgun (WGS) entry which is preliminary data.</text>
</comment>
<keyword evidence="3" id="KW-1185">Reference proteome</keyword>
<dbReference type="Gene3D" id="2.80.10.50">
    <property type="match status" value="1"/>
</dbReference>
<comment type="similarity">
    <text evidence="1">Belongs to the protease inhibitor I3 (leguminous Kunitz-type inhibitor) family.</text>
</comment>
<reference evidence="3" key="1">
    <citation type="submission" date="2024-07" db="EMBL/GenBank/DDBJ databases">
        <title>Two chromosome-level genome assemblies of Korean endemic species Abeliophyllum distichum and Forsythia ovata (Oleaceae).</title>
        <authorList>
            <person name="Jang H."/>
        </authorList>
    </citation>
    <scope>NUCLEOTIDE SEQUENCE [LARGE SCALE GENOMIC DNA]</scope>
</reference>
<protein>
    <submittedName>
        <fullName evidence="2">Proteinase inhibitor I3</fullName>
    </submittedName>
</protein>
<proteinExistence type="inferred from homology"/>
<dbReference type="EMBL" id="JBFOLJ010000001">
    <property type="protein sequence ID" value="KAL2555310.1"/>
    <property type="molecule type" value="Genomic_DNA"/>
</dbReference>
<name>A0ABD1X0U6_9LAMI</name>
<gene>
    <name evidence="2" type="ORF">Fot_00049</name>
</gene>
<dbReference type="SUPFAM" id="SSF50386">
    <property type="entry name" value="STI-like"/>
    <property type="match status" value="1"/>
</dbReference>
<evidence type="ECO:0000256" key="1">
    <source>
        <dbReference type="ARBA" id="ARBA00005440"/>
    </source>
</evidence>
<dbReference type="AlphaFoldDB" id="A0ABD1X0U6"/>
<evidence type="ECO:0000313" key="2">
    <source>
        <dbReference type="EMBL" id="KAL2555310.1"/>
    </source>
</evidence>